<evidence type="ECO:0000256" key="7">
    <source>
        <dbReference type="ARBA" id="ARBA00023004"/>
    </source>
</evidence>
<keyword evidence="4" id="KW-0410">Iron transport</keyword>
<feature type="chain" id="PRO_5011567611" evidence="14">
    <location>
        <begin position="20"/>
        <end position="879"/>
    </location>
</feature>
<evidence type="ECO:0000256" key="11">
    <source>
        <dbReference type="ARBA" id="ARBA00023237"/>
    </source>
</evidence>
<evidence type="ECO:0000259" key="15">
    <source>
        <dbReference type="Pfam" id="PF00593"/>
    </source>
</evidence>
<feature type="domain" description="TonB-dependent receptor plug" evidence="16">
    <location>
        <begin position="118"/>
        <end position="231"/>
    </location>
</feature>
<dbReference type="InterPro" id="IPR018247">
    <property type="entry name" value="EF_Hand_1_Ca_BS"/>
</dbReference>
<dbReference type="STRING" id="593133.SAMN04488006_1243"/>
<dbReference type="OrthoDB" id="1122665at2"/>
<keyword evidence="10 12" id="KW-0472">Membrane</keyword>
<dbReference type="InterPro" id="IPR008969">
    <property type="entry name" value="CarboxyPept-like_regulatory"/>
</dbReference>
<evidence type="ECO:0000256" key="8">
    <source>
        <dbReference type="ARBA" id="ARBA00023065"/>
    </source>
</evidence>
<evidence type="ECO:0000256" key="12">
    <source>
        <dbReference type="PROSITE-ProRule" id="PRU01360"/>
    </source>
</evidence>
<dbReference type="GO" id="GO:0009279">
    <property type="term" value="C:cell outer membrane"/>
    <property type="evidence" value="ECO:0007669"/>
    <property type="project" value="UniProtKB-SubCell"/>
</dbReference>
<evidence type="ECO:0000256" key="3">
    <source>
        <dbReference type="ARBA" id="ARBA00022452"/>
    </source>
</evidence>
<dbReference type="Pfam" id="PF07715">
    <property type="entry name" value="Plug"/>
    <property type="match status" value="1"/>
</dbReference>
<evidence type="ECO:0000256" key="4">
    <source>
        <dbReference type="ARBA" id="ARBA00022496"/>
    </source>
</evidence>
<evidence type="ECO:0000256" key="14">
    <source>
        <dbReference type="SAM" id="SignalP"/>
    </source>
</evidence>
<dbReference type="SUPFAM" id="SSF56935">
    <property type="entry name" value="Porins"/>
    <property type="match status" value="1"/>
</dbReference>
<sequence length="879" mass="94909">MKQNYIYIFFLAISSVAFSQTKSVSGTINDAFGQPLPGVNILMKGTSIGTTSDMDGKYIISNLETGEYTLEVSYVGFKTFLKSINLQGSDISLDVVLREDVMSLDDVVITGVANPRSKIESSVSVTTLKPQLIEQSSPRSTSEIFRTIPGIRTESSGGDGNTNISVRGVPISAGGSKYLQLQEDGLPVLLYGDIAFATSDIFLRADQNVARIEAIRGGSASTLSSNSPAGIINFISKTGEVEGGGISTSFGLDYNSFKTDFDYGTPIGDGVAFHVGGFFRQGEGVRDAGYLANKGGQIKLNLTKRFENGYARVYYKFLNDRTAAYMPMPIKVTGTNSNPNWGNIEGFDATTGAQHSPYLTQNNGLDSNGNRRNADVADGMHPISNAIGAEFSFNLENDWKIDNKSRMAFNKGRFIAPFTAAVGTVNDMVAGIAGYNGYDATGATVTNTVTGNAFNNPNGLAQRIMMFDTELENFNNFVNDFKVTKKFEKVSLIAGYFTANQNIQMSWLWNVHLTEVNGVNAAPLDVTLADGTKITENGQASYGAAEWGNCCTQKYNASYNVNAPYAAITIDASKNLTLDASVRYDNVKVNGSSIGGTQSANLDVNNNGTIEPIEMNVSVVDNANSNPINYDYDYVSYSFGGNYKLNDETAVFARYSSGASGKADRAFTFGQPMTSLGNPKDILDQAELGYKRKFDNAGLFITGFYAKTTEEAGFEATTQKVEKNDYKSLGIEIEGSLKLNKFDVRGALTYTNAEISGTIDGSNVGNTPRRQPDFIYSLIPTYSFGENGNHVIGASIIGNTKSYAQNNNDLVMPGYAYVNMFGKVTITKGFSVALNINNLFDTIGITESEEGSIVEGQTNYVRARSISGRSSSLTFAYTF</sequence>
<evidence type="ECO:0000259" key="16">
    <source>
        <dbReference type="Pfam" id="PF07715"/>
    </source>
</evidence>
<dbReference type="Pfam" id="PF13715">
    <property type="entry name" value="CarbopepD_reg_2"/>
    <property type="match status" value="1"/>
</dbReference>
<dbReference type="Gene3D" id="2.60.40.1120">
    <property type="entry name" value="Carboxypeptidase-like, regulatory domain"/>
    <property type="match status" value="1"/>
</dbReference>
<comment type="similarity">
    <text evidence="12 13">Belongs to the TonB-dependent receptor family.</text>
</comment>
<evidence type="ECO:0000256" key="6">
    <source>
        <dbReference type="ARBA" id="ARBA00022729"/>
    </source>
</evidence>
<dbReference type="EMBL" id="FOZP01000002">
    <property type="protein sequence ID" value="SFS42089.1"/>
    <property type="molecule type" value="Genomic_DNA"/>
</dbReference>
<keyword evidence="18" id="KW-1185">Reference proteome</keyword>
<dbReference type="InterPro" id="IPR036942">
    <property type="entry name" value="Beta-barrel_TonB_sf"/>
</dbReference>
<evidence type="ECO:0000256" key="2">
    <source>
        <dbReference type="ARBA" id="ARBA00022448"/>
    </source>
</evidence>
<evidence type="ECO:0000256" key="1">
    <source>
        <dbReference type="ARBA" id="ARBA00004571"/>
    </source>
</evidence>
<feature type="signal peptide" evidence="14">
    <location>
        <begin position="1"/>
        <end position="19"/>
    </location>
</feature>
<comment type="subcellular location">
    <subcellularLocation>
        <location evidence="1 12">Cell outer membrane</location>
        <topology evidence="1 12">Multi-pass membrane protein</topology>
    </subcellularLocation>
</comment>
<keyword evidence="17" id="KW-0675">Receptor</keyword>
<dbReference type="GO" id="GO:0015344">
    <property type="term" value="F:siderophore uptake transmembrane transporter activity"/>
    <property type="evidence" value="ECO:0007669"/>
    <property type="project" value="TreeGrafter"/>
</dbReference>
<keyword evidence="6 14" id="KW-0732">Signal</keyword>
<dbReference type="PROSITE" id="PS00018">
    <property type="entry name" value="EF_HAND_1"/>
    <property type="match status" value="1"/>
</dbReference>
<dbReference type="AlphaFoldDB" id="A0A1I6PPH4"/>
<evidence type="ECO:0000256" key="9">
    <source>
        <dbReference type="ARBA" id="ARBA00023077"/>
    </source>
</evidence>
<keyword evidence="3 12" id="KW-1134">Transmembrane beta strand</keyword>
<dbReference type="Gene3D" id="2.40.170.20">
    <property type="entry name" value="TonB-dependent receptor, beta-barrel domain"/>
    <property type="match status" value="1"/>
</dbReference>
<proteinExistence type="inferred from homology"/>
<dbReference type="PANTHER" id="PTHR32552:SF89">
    <property type="entry name" value="CATECHOLATE SIDEROPHORE RECEPTOR FIU"/>
    <property type="match status" value="1"/>
</dbReference>
<dbReference type="SUPFAM" id="SSF49464">
    <property type="entry name" value="Carboxypeptidase regulatory domain-like"/>
    <property type="match status" value="1"/>
</dbReference>
<keyword evidence="11 12" id="KW-0998">Cell outer membrane</keyword>
<accession>A0A1I6PPH4</accession>
<evidence type="ECO:0000256" key="13">
    <source>
        <dbReference type="RuleBase" id="RU003357"/>
    </source>
</evidence>
<gene>
    <name evidence="17" type="ORF">SAMN04488006_1243</name>
</gene>
<keyword evidence="2 12" id="KW-0813">Transport</keyword>
<dbReference type="PANTHER" id="PTHR32552">
    <property type="entry name" value="FERRICHROME IRON RECEPTOR-RELATED"/>
    <property type="match status" value="1"/>
</dbReference>
<dbReference type="InterPro" id="IPR012910">
    <property type="entry name" value="Plug_dom"/>
</dbReference>
<dbReference type="InterPro" id="IPR000531">
    <property type="entry name" value="Beta-barrel_TonB"/>
</dbReference>
<dbReference type="RefSeq" id="WP_090224063.1">
    <property type="nucleotide sequence ID" value="NZ_FOZP01000002.1"/>
</dbReference>
<organism evidence="17 18">
    <name type="scientific">Lutibacter maritimus</name>
    <dbReference type="NCBI Taxonomy" id="593133"/>
    <lineage>
        <taxon>Bacteria</taxon>
        <taxon>Pseudomonadati</taxon>
        <taxon>Bacteroidota</taxon>
        <taxon>Flavobacteriia</taxon>
        <taxon>Flavobacteriales</taxon>
        <taxon>Flavobacteriaceae</taxon>
        <taxon>Lutibacter</taxon>
    </lineage>
</organism>
<keyword evidence="7" id="KW-0408">Iron</keyword>
<dbReference type="InterPro" id="IPR037066">
    <property type="entry name" value="Plug_dom_sf"/>
</dbReference>
<evidence type="ECO:0000313" key="17">
    <source>
        <dbReference type="EMBL" id="SFS42089.1"/>
    </source>
</evidence>
<feature type="domain" description="TonB-dependent receptor-like beta-barrel" evidence="15">
    <location>
        <begin position="341"/>
        <end position="839"/>
    </location>
</feature>
<protein>
    <submittedName>
        <fullName evidence="17">Outer membrane receptor proteins, mostly Fe transport</fullName>
    </submittedName>
</protein>
<evidence type="ECO:0000256" key="5">
    <source>
        <dbReference type="ARBA" id="ARBA00022692"/>
    </source>
</evidence>
<keyword evidence="5 12" id="KW-0812">Transmembrane</keyword>
<dbReference type="Pfam" id="PF00593">
    <property type="entry name" value="TonB_dep_Rec_b-barrel"/>
    <property type="match status" value="1"/>
</dbReference>
<dbReference type="Gene3D" id="2.170.130.10">
    <property type="entry name" value="TonB-dependent receptor, plug domain"/>
    <property type="match status" value="1"/>
</dbReference>
<dbReference type="InterPro" id="IPR039426">
    <property type="entry name" value="TonB-dep_rcpt-like"/>
</dbReference>
<evidence type="ECO:0000313" key="18">
    <source>
        <dbReference type="Proteomes" id="UP000199312"/>
    </source>
</evidence>
<dbReference type="PROSITE" id="PS52016">
    <property type="entry name" value="TONB_DEPENDENT_REC_3"/>
    <property type="match status" value="1"/>
</dbReference>
<keyword evidence="8" id="KW-0406">Ion transport</keyword>
<name>A0A1I6PPH4_9FLAO</name>
<keyword evidence="9 13" id="KW-0798">TonB box</keyword>
<reference evidence="18" key="1">
    <citation type="submission" date="2016-10" db="EMBL/GenBank/DDBJ databases">
        <authorList>
            <person name="Varghese N."/>
            <person name="Submissions S."/>
        </authorList>
    </citation>
    <scope>NUCLEOTIDE SEQUENCE [LARGE SCALE GENOMIC DNA]</scope>
    <source>
        <strain evidence="18">DSM 24450</strain>
    </source>
</reference>
<evidence type="ECO:0000256" key="10">
    <source>
        <dbReference type="ARBA" id="ARBA00023136"/>
    </source>
</evidence>
<dbReference type="Proteomes" id="UP000199312">
    <property type="component" value="Unassembled WGS sequence"/>
</dbReference>